<gene>
    <name evidence="7" type="ORF">GCM10010358_78920</name>
</gene>
<dbReference type="PANTHER" id="PTHR43046">
    <property type="entry name" value="GDP-MANNOSE MANNOSYL HYDROLASE"/>
    <property type="match status" value="1"/>
</dbReference>
<name>A0A918P3M0_9ACTN</name>
<evidence type="ECO:0000313" key="8">
    <source>
        <dbReference type="Proteomes" id="UP000619244"/>
    </source>
</evidence>
<dbReference type="InterPro" id="IPR000086">
    <property type="entry name" value="NUDIX_hydrolase_dom"/>
</dbReference>
<evidence type="ECO:0000259" key="6">
    <source>
        <dbReference type="PROSITE" id="PS51462"/>
    </source>
</evidence>
<dbReference type="InterPro" id="IPR020084">
    <property type="entry name" value="NUDIX_hydrolase_CS"/>
</dbReference>
<comment type="cofactor">
    <cofactor evidence="1">
        <name>Mg(2+)</name>
        <dbReference type="ChEBI" id="CHEBI:18420"/>
    </cofactor>
</comment>
<comment type="similarity">
    <text evidence="2 4">Belongs to the Nudix hydrolase family.</text>
</comment>
<dbReference type="Pfam" id="PF00293">
    <property type="entry name" value="NUDIX"/>
    <property type="match status" value="1"/>
</dbReference>
<dbReference type="PANTHER" id="PTHR43046:SF14">
    <property type="entry name" value="MUTT_NUDIX FAMILY PROTEIN"/>
    <property type="match status" value="1"/>
</dbReference>
<dbReference type="InterPro" id="IPR020476">
    <property type="entry name" value="Nudix_hydrolase"/>
</dbReference>
<proteinExistence type="inferred from homology"/>
<dbReference type="EMBL" id="BMVU01000099">
    <property type="protein sequence ID" value="GGY15163.1"/>
    <property type="molecule type" value="Genomic_DNA"/>
</dbReference>
<feature type="region of interest" description="Disordered" evidence="5">
    <location>
        <begin position="91"/>
        <end position="158"/>
    </location>
</feature>
<dbReference type="Gene3D" id="3.90.79.10">
    <property type="entry name" value="Nucleoside Triphosphate Pyrophosphohydrolase"/>
    <property type="match status" value="1"/>
</dbReference>
<sequence>MPHAAIEVGAVVLGEQGVLLGRHHRGTRELPGGTVEPGESLRETVVRELAEETGLRARPEDVALLGTLVDHVGEVVRVIVGAVVAAWRGAARRPAGRAGRRPALVEPGPPSAGPVRVQCADPHRLAPRAARRPRSRPLHPVRRHTVCRRPGTARPARG</sequence>
<evidence type="ECO:0000256" key="5">
    <source>
        <dbReference type="SAM" id="MobiDB-lite"/>
    </source>
</evidence>
<dbReference type="SUPFAM" id="SSF55811">
    <property type="entry name" value="Nudix"/>
    <property type="match status" value="1"/>
</dbReference>
<evidence type="ECO:0000256" key="1">
    <source>
        <dbReference type="ARBA" id="ARBA00001946"/>
    </source>
</evidence>
<reference evidence="7" key="2">
    <citation type="submission" date="2020-09" db="EMBL/GenBank/DDBJ databases">
        <authorList>
            <person name="Sun Q."/>
            <person name="Ohkuma M."/>
        </authorList>
    </citation>
    <scope>NUCLEOTIDE SEQUENCE</scope>
    <source>
        <strain evidence="7">JCM 4790</strain>
    </source>
</reference>
<evidence type="ECO:0000256" key="2">
    <source>
        <dbReference type="ARBA" id="ARBA00005582"/>
    </source>
</evidence>
<comment type="caution">
    <text evidence="7">The sequence shown here is derived from an EMBL/GenBank/DDBJ whole genome shotgun (WGS) entry which is preliminary data.</text>
</comment>
<dbReference type="PRINTS" id="PR00502">
    <property type="entry name" value="NUDIXFAMILY"/>
</dbReference>
<keyword evidence="8" id="KW-1185">Reference proteome</keyword>
<dbReference type="Proteomes" id="UP000619244">
    <property type="component" value="Unassembled WGS sequence"/>
</dbReference>
<evidence type="ECO:0000256" key="4">
    <source>
        <dbReference type="RuleBase" id="RU003476"/>
    </source>
</evidence>
<evidence type="ECO:0000256" key="3">
    <source>
        <dbReference type="ARBA" id="ARBA00022801"/>
    </source>
</evidence>
<dbReference type="InterPro" id="IPR015797">
    <property type="entry name" value="NUDIX_hydrolase-like_dom_sf"/>
</dbReference>
<feature type="compositionally biased region" description="Basic residues" evidence="5">
    <location>
        <begin position="91"/>
        <end position="100"/>
    </location>
</feature>
<protein>
    <recommendedName>
        <fullName evidence="6">Nudix hydrolase domain-containing protein</fullName>
    </recommendedName>
</protein>
<keyword evidence="3 4" id="KW-0378">Hydrolase</keyword>
<feature type="compositionally biased region" description="Basic residues" evidence="5">
    <location>
        <begin position="125"/>
        <end position="147"/>
    </location>
</feature>
<accession>A0A918P3M0</accession>
<evidence type="ECO:0000313" key="7">
    <source>
        <dbReference type="EMBL" id="GGY15163.1"/>
    </source>
</evidence>
<dbReference type="AlphaFoldDB" id="A0A918P3M0"/>
<feature type="domain" description="Nudix hydrolase" evidence="6">
    <location>
        <begin position="1"/>
        <end position="154"/>
    </location>
</feature>
<dbReference type="PROSITE" id="PS00893">
    <property type="entry name" value="NUDIX_BOX"/>
    <property type="match status" value="1"/>
</dbReference>
<organism evidence="7 8">
    <name type="scientific">Streptomyces minutiscleroticus</name>
    <dbReference type="NCBI Taxonomy" id="68238"/>
    <lineage>
        <taxon>Bacteria</taxon>
        <taxon>Bacillati</taxon>
        <taxon>Actinomycetota</taxon>
        <taxon>Actinomycetes</taxon>
        <taxon>Kitasatosporales</taxon>
        <taxon>Streptomycetaceae</taxon>
        <taxon>Streptomyces</taxon>
    </lineage>
</organism>
<reference evidence="7" key="1">
    <citation type="journal article" date="2014" name="Int. J. Syst. Evol. Microbiol.">
        <title>Complete genome sequence of Corynebacterium casei LMG S-19264T (=DSM 44701T), isolated from a smear-ripened cheese.</title>
        <authorList>
            <consortium name="US DOE Joint Genome Institute (JGI-PGF)"/>
            <person name="Walter F."/>
            <person name="Albersmeier A."/>
            <person name="Kalinowski J."/>
            <person name="Ruckert C."/>
        </authorList>
    </citation>
    <scope>NUCLEOTIDE SEQUENCE</scope>
    <source>
        <strain evidence="7">JCM 4790</strain>
    </source>
</reference>
<dbReference type="GO" id="GO:0016787">
    <property type="term" value="F:hydrolase activity"/>
    <property type="evidence" value="ECO:0007669"/>
    <property type="project" value="UniProtKB-KW"/>
</dbReference>
<dbReference type="PROSITE" id="PS51462">
    <property type="entry name" value="NUDIX"/>
    <property type="match status" value="1"/>
</dbReference>